<proteinExistence type="inferred from homology"/>
<feature type="binding site" evidence="9">
    <location>
        <position position="12"/>
    </location>
    <ligand>
        <name>NADPH</name>
        <dbReference type="ChEBI" id="CHEBI:57783"/>
    </ligand>
</feature>
<feature type="binding site" evidence="9">
    <location>
        <position position="217"/>
    </location>
    <ligand>
        <name>1-deoxy-D-xylulose 5-phosphate</name>
        <dbReference type="ChEBI" id="CHEBI:57792"/>
    </ligand>
</feature>
<evidence type="ECO:0000256" key="2">
    <source>
        <dbReference type="ARBA" id="ARBA00006825"/>
    </source>
</evidence>
<feature type="binding site" evidence="9">
    <location>
        <position position="124"/>
    </location>
    <ligand>
        <name>1-deoxy-D-xylulose 5-phosphate</name>
        <dbReference type="ChEBI" id="CHEBI:57792"/>
    </ligand>
</feature>
<dbReference type="NCBIfam" id="NF009114">
    <property type="entry name" value="PRK12464.1"/>
    <property type="match status" value="1"/>
</dbReference>
<reference evidence="13 14" key="1">
    <citation type="submission" date="2016-08" db="EMBL/GenBank/DDBJ databases">
        <title>Complete genome sequence of Bacillus muralis G25-68, a strain with toxicity to nematodes.</title>
        <authorList>
            <person name="Zheng Z."/>
        </authorList>
    </citation>
    <scope>NUCLEOTIDE SEQUENCE [LARGE SCALE GENOMIC DNA]</scope>
    <source>
        <strain evidence="13 14">G25-68</strain>
    </source>
</reference>
<keyword evidence="6 9" id="KW-0464">Manganese</keyword>
<dbReference type="RefSeq" id="WP_064461885.1">
    <property type="nucleotide sequence ID" value="NZ_CP017080.1"/>
</dbReference>
<dbReference type="FunFam" id="3.40.50.720:FF:000045">
    <property type="entry name" value="1-deoxy-D-xylulose 5-phosphate reductoisomerase"/>
    <property type="match status" value="1"/>
</dbReference>
<dbReference type="Pfam" id="PF13288">
    <property type="entry name" value="DXPR_C"/>
    <property type="match status" value="1"/>
</dbReference>
<keyword evidence="3 9" id="KW-0479">Metal-binding</keyword>
<feature type="binding site" evidence="9">
    <location>
        <position position="11"/>
    </location>
    <ligand>
        <name>NADPH</name>
        <dbReference type="ChEBI" id="CHEBI:57783"/>
    </ligand>
</feature>
<dbReference type="Pfam" id="PF08436">
    <property type="entry name" value="DXP_redisom_C"/>
    <property type="match status" value="1"/>
</dbReference>
<dbReference type="PANTHER" id="PTHR30525:SF0">
    <property type="entry name" value="1-DEOXY-D-XYLULOSE 5-PHOSPHATE REDUCTOISOMERASE, CHLOROPLASTIC"/>
    <property type="match status" value="1"/>
</dbReference>
<dbReference type="KEGG" id="bmur:ABE28_008125"/>
<dbReference type="HAMAP" id="MF_00183">
    <property type="entry name" value="DXP_reductoisom"/>
    <property type="match status" value="1"/>
</dbReference>
<dbReference type="GO" id="GO:0070402">
    <property type="term" value="F:NADPH binding"/>
    <property type="evidence" value="ECO:0007669"/>
    <property type="project" value="InterPro"/>
</dbReference>
<keyword evidence="14" id="KW-1185">Reference proteome</keyword>
<dbReference type="SUPFAM" id="SSF55347">
    <property type="entry name" value="Glyceraldehyde-3-phosphate dehydrogenase-like, C-terminal domain"/>
    <property type="match status" value="1"/>
</dbReference>
<dbReference type="EC" id="1.1.1.267" evidence="9"/>
<protein>
    <recommendedName>
        <fullName evidence="9">1-deoxy-D-xylulose 5-phosphate reductoisomerase</fullName>
        <shortName evidence="9">DXP reductoisomerase</shortName>
        <ecNumber evidence="9">1.1.1.267</ecNumber>
    </recommendedName>
    <alternativeName>
        <fullName evidence="9">1-deoxyxylulose-5-phosphate reductoisomerase</fullName>
    </alternativeName>
    <alternativeName>
        <fullName evidence="9">2-C-methyl-D-erythritol 4-phosphate synthase</fullName>
    </alternativeName>
</protein>
<feature type="binding site" evidence="9">
    <location>
        <position position="38"/>
    </location>
    <ligand>
        <name>NADPH</name>
        <dbReference type="ChEBI" id="CHEBI:57783"/>
    </ligand>
</feature>
<feature type="binding site" evidence="9">
    <location>
        <position position="123"/>
    </location>
    <ligand>
        <name>NADPH</name>
        <dbReference type="ChEBI" id="CHEBI:57783"/>
    </ligand>
</feature>
<dbReference type="GO" id="GO:0030145">
    <property type="term" value="F:manganese ion binding"/>
    <property type="evidence" value="ECO:0007669"/>
    <property type="project" value="TreeGrafter"/>
</dbReference>
<dbReference type="InterPro" id="IPR036291">
    <property type="entry name" value="NAD(P)-bd_dom_sf"/>
</dbReference>
<evidence type="ECO:0000256" key="5">
    <source>
        <dbReference type="ARBA" id="ARBA00023002"/>
    </source>
</evidence>
<dbReference type="InterPro" id="IPR013644">
    <property type="entry name" value="DXP_reductoisomerase_C"/>
</dbReference>
<feature type="binding site" evidence="9">
    <location>
        <position position="151"/>
    </location>
    <ligand>
        <name>Mn(2+)</name>
        <dbReference type="ChEBI" id="CHEBI:29035"/>
    </ligand>
</feature>
<feature type="binding site" evidence="9">
    <location>
        <position position="198"/>
    </location>
    <ligand>
        <name>1-deoxy-D-xylulose 5-phosphate</name>
        <dbReference type="ChEBI" id="CHEBI:57792"/>
    </ligand>
</feature>
<dbReference type="InterPro" id="IPR036169">
    <property type="entry name" value="DXPR_C_sf"/>
</dbReference>
<dbReference type="Gene3D" id="3.40.50.720">
    <property type="entry name" value="NAD(P)-binding Rossmann-like Domain"/>
    <property type="match status" value="1"/>
</dbReference>
<dbReference type="InterPro" id="IPR013512">
    <property type="entry name" value="DXP_reductoisomerase_N"/>
</dbReference>
<dbReference type="EMBL" id="CP017080">
    <property type="protein sequence ID" value="AOH54319.1"/>
    <property type="molecule type" value="Genomic_DNA"/>
</dbReference>
<dbReference type="Gene3D" id="1.10.1740.10">
    <property type="match status" value="1"/>
</dbReference>
<feature type="binding site" evidence="9">
    <location>
        <position position="13"/>
    </location>
    <ligand>
        <name>NADPH</name>
        <dbReference type="ChEBI" id="CHEBI:57783"/>
    </ligand>
</feature>
<feature type="domain" description="DXP reductoisomerase C-terminal" evidence="12">
    <location>
        <begin position="260"/>
        <end position="378"/>
    </location>
</feature>
<feature type="binding site" evidence="9">
    <location>
        <position position="204"/>
    </location>
    <ligand>
        <name>NADPH</name>
        <dbReference type="ChEBI" id="CHEBI:57783"/>
    </ligand>
</feature>
<dbReference type="UniPathway" id="UPA00056">
    <property type="reaction ID" value="UER00092"/>
</dbReference>
<evidence type="ECO:0000256" key="9">
    <source>
        <dbReference type="HAMAP-Rule" id="MF_00183"/>
    </source>
</evidence>
<dbReference type="PANTHER" id="PTHR30525">
    <property type="entry name" value="1-DEOXY-D-XYLULOSE 5-PHOSPHATE REDUCTOISOMERASE"/>
    <property type="match status" value="1"/>
</dbReference>
<evidence type="ECO:0000256" key="3">
    <source>
        <dbReference type="ARBA" id="ARBA00022723"/>
    </source>
</evidence>
<keyword evidence="13" id="KW-0413">Isomerase</keyword>
<evidence type="ECO:0000313" key="14">
    <source>
        <dbReference type="Proteomes" id="UP000077926"/>
    </source>
</evidence>
<dbReference type="SUPFAM" id="SSF51735">
    <property type="entry name" value="NAD(P)-binding Rossmann-fold domains"/>
    <property type="match status" value="1"/>
</dbReference>
<comment type="similarity">
    <text evidence="2 9">Belongs to the DXR family.</text>
</comment>
<dbReference type="OrthoDB" id="9806546at2"/>
<dbReference type="NCBIfam" id="TIGR00243">
    <property type="entry name" value="Dxr"/>
    <property type="match status" value="1"/>
</dbReference>
<feature type="domain" description="1-deoxy-D-xylulose 5-phosphate reductoisomerase C-terminal" evidence="11">
    <location>
        <begin position="145"/>
        <end position="228"/>
    </location>
</feature>
<organism evidence="13 14">
    <name type="scientific">Peribacillus muralis</name>
    <dbReference type="NCBI Taxonomy" id="264697"/>
    <lineage>
        <taxon>Bacteria</taxon>
        <taxon>Bacillati</taxon>
        <taxon>Bacillota</taxon>
        <taxon>Bacilli</taxon>
        <taxon>Bacillales</taxon>
        <taxon>Bacillaceae</taxon>
        <taxon>Peribacillus</taxon>
    </lineage>
</organism>
<feature type="binding site" evidence="9">
    <location>
        <position position="36"/>
    </location>
    <ligand>
        <name>NADPH</name>
        <dbReference type="ChEBI" id="CHEBI:57783"/>
    </ligand>
</feature>
<feature type="binding site" evidence="9">
    <location>
        <position position="216"/>
    </location>
    <ligand>
        <name>1-deoxy-D-xylulose 5-phosphate</name>
        <dbReference type="ChEBI" id="CHEBI:57792"/>
    </ligand>
</feature>
<comment type="pathway">
    <text evidence="1 9">Isoprenoid biosynthesis; isopentenyl diphosphate biosynthesis via DXP pathway; isopentenyl diphosphate from 1-deoxy-D-xylulose 5-phosphate: step 1/6.</text>
</comment>
<comment type="cofactor">
    <cofactor evidence="9">
        <name>Mg(2+)</name>
        <dbReference type="ChEBI" id="CHEBI:18420"/>
    </cofactor>
    <cofactor evidence="9">
        <name>Mn(2+)</name>
        <dbReference type="ChEBI" id="CHEBI:29035"/>
    </cofactor>
</comment>
<feature type="binding site" evidence="9">
    <location>
        <position position="37"/>
    </location>
    <ligand>
        <name>NADPH</name>
        <dbReference type="ChEBI" id="CHEBI:57783"/>
    </ligand>
</feature>
<dbReference type="STRING" id="264697.ABE28_008125"/>
<evidence type="ECO:0000256" key="4">
    <source>
        <dbReference type="ARBA" id="ARBA00022857"/>
    </source>
</evidence>
<dbReference type="PIRSF" id="PIRSF006205">
    <property type="entry name" value="Dxp_reductismrs"/>
    <property type="match status" value="1"/>
</dbReference>
<keyword evidence="5 9" id="KW-0560">Oxidoreductase</keyword>
<feature type="binding site" evidence="9">
    <location>
        <position position="211"/>
    </location>
    <ligand>
        <name>1-deoxy-D-xylulose 5-phosphate</name>
        <dbReference type="ChEBI" id="CHEBI:57792"/>
    </ligand>
</feature>
<evidence type="ECO:0000256" key="1">
    <source>
        <dbReference type="ARBA" id="ARBA00005094"/>
    </source>
</evidence>
<evidence type="ECO:0000256" key="8">
    <source>
        <dbReference type="ARBA" id="ARBA00048543"/>
    </source>
</evidence>
<sequence>MKNISLLGATGSIGQQTADVVRAHPEQFKIVALSAGKNIDLVRAYIVEFEPKLVSVQTEEDYHILKNEFSSRKDMEFMYGDDGLTAVAVYDEATILVNAVIGSVGLHPTLQAIRAKKDIAIANKETLVTAGHLVMSEAKKSGVRLLPVDSEHSAIFQALQGENDKNIERLVITASGGSFRDRTREELKGVTVEEALSHPNWSMGAKITIDSASMMNKGLEVIEAHWLFDLPYDKIDVLLHKESIIHSMVEFHDSSVIAQLGSPDMRVPIQYALTYPDRMPLTGRKRLNLAEAGKLHFNDMDFTRYPCLQFAYNAGKMGGTMTTVLNAANEAAVAAFLSGKISFLEIETLIEKALNRHSVIALPDLETISEVDMMTRKYIESIVKDR</sequence>
<gene>
    <name evidence="9" type="primary">dxr</name>
    <name evidence="13" type="ORF">ABE28_008125</name>
</gene>
<evidence type="ECO:0000259" key="12">
    <source>
        <dbReference type="Pfam" id="PF13288"/>
    </source>
</evidence>
<dbReference type="AlphaFoldDB" id="A0A1B3XM78"/>
<feature type="binding site" evidence="9">
    <location>
        <position position="10"/>
    </location>
    <ligand>
        <name>NADPH</name>
        <dbReference type="ChEBI" id="CHEBI:57783"/>
    </ligand>
</feature>
<keyword evidence="7 9" id="KW-0414">Isoprene biosynthesis</keyword>
<keyword evidence="4 9" id="KW-0521">NADP</keyword>
<feature type="binding site" evidence="9">
    <location>
        <position position="125"/>
    </location>
    <ligand>
        <name>NADPH</name>
        <dbReference type="ChEBI" id="CHEBI:57783"/>
    </ligand>
</feature>
<dbReference type="InterPro" id="IPR003821">
    <property type="entry name" value="DXP_reductoisomerase"/>
</dbReference>
<dbReference type="Pfam" id="PF02670">
    <property type="entry name" value="DXP_reductoisom"/>
    <property type="match status" value="1"/>
</dbReference>
<feature type="binding site" evidence="9">
    <location>
        <position position="220"/>
    </location>
    <ligand>
        <name>1-deoxy-D-xylulose 5-phosphate</name>
        <dbReference type="ChEBI" id="CHEBI:57792"/>
    </ligand>
</feature>
<dbReference type="InterPro" id="IPR026877">
    <property type="entry name" value="DXPR_C"/>
</dbReference>
<keyword evidence="9" id="KW-0460">Magnesium</keyword>
<comment type="catalytic activity">
    <reaction evidence="8">
        <text>2-C-methyl-D-erythritol 4-phosphate + NADP(+) = 1-deoxy-D-xylulose 5-phosphate + NADPH + H(+)</text>
        <dbReference type="Rhea" id="RHEA:13717"/>
        <dbReference type="ChEBI" id="CHEBI:15378"/>
        <dbReference type="ChEBI" id="CHEBI:57783"/>
        <dbReference type="ChEBI" id="CHEBI:57792"/>
        <dbReference type="ChEBI" id="CHEBI:58262"/>
        <dbReference type="ChEBI" id="CHEBI:58349"/>
        <dbReference type="EC" id="1.1.1.267"/>
    </reaction>
    <physiologicalReaction direction="right-to-left" evidence="8">
        <dbReference type="Rhea" id="RHEA:13719"/>
    </physiologicalReaction>
</comment>
<feature type="binding site" evidence="9">
    <location>
        <position position="149"/>
    </location>
    <ligand>
        <name>Mn(2+)</name>
        <dbReference type="ChEBI" id="CHEBI:29035"/>
    </ligand>
</feature>
<dbReference type="GO" id="GO:0051484">
    <property type="term" value="P:isopentenyl diphosphate biosynthetic process, methylerythritol 4-phosphate pathway involved in terpenoid biosynthetic process"/>
    <property type="evidence" value="ECO:0007669"/>
    <property type="project" value="TreeGrafter"/>
</dbReference>
<evidence type="ECO:0000259" key="10">
    <source>
        <dbReference type="Pfam" id="PF02670"/>
    </source>
</evidence>
<dbReference type="Proteomes" id="UP000077926">
    <property type="component" value="Chromosome"/>
</dbReference>
<evidence type="ECO:0000256" key="6">
    <source>
        <dbReference type="ARBA" id="ARBA00023211"/>
    </source>
</evidence>
<feature type="domain" description="1-deoxy-D-xylulose 5-phosphate reductoisomerase N-terminal" evidence="10">
    <location>
        <begin position="4"/>
        <end position="131"/>
    </location>
</feature>
<dbReference type="SUPFAM" id="SSF69055">
    <property type="entry name" value="1-deoxy-D-xylulose-5-phosphate reductoisomerase, C-terminal domain"/>
    <property type="match status" value="1"/>
</dbReference>
<evidence type="ECO:0000259" key="11">
    <source>
        <dbReference type="Pfam" id="PF08436"/>
    </source>
</evidence>
<feature type="binding site" evidence="9">
    <location>
        <position position="150"/>
    </location>
    <ligand>
        <name>1-deoxy-D-xylulose 5-phosphate</name>
        <dbReference type="ChEBI" id="CHEBI:57792"/>
    </ligand>
</feature>
<accession>A0A1B3XM78</accession>
<evidence type="ECO:0000256" key="7">
    <source>
        <dbReference type="ARBA" id="ARBA00023229"/>
    </source>
</evidence>
<feature type="binding site" evidence="9">
    <location>
        <position position="220"/>
    </location>
    <ligand>
        <name>Mn(2+)</name>
        <dbReference type="ChEBI" id="CHEBI:29035"/>
    </ligand>
</feature>
<evidence type="ECO:0000313" key="13">
    <source>
        <dbReference type="EMBL" id="AOH54319.1"/>
    </source>
</evidence>
<name>A0A1B3XM78_9BACI</name>
<dbReference type="GO" id="GO:0030604">
    <property type="term" value="F:1-deoxy-D-xylulose-5-phosphate reductoisomerase activity"/>
    <property type="evidence" value="ECO:0007669"/>
    <property type="project" value="UniProtKB-UniRule"/>
</dbReference>
<feature type="binding site" evidence="9">
    <location>
        <position position="175"/>
    </location>
    <ligand>
        <name>1-deoxy-D-xylulose 5-phosphate</name>
        <dbReference type="ChEBI" id="CHEBI:57792"/>
    </ligand>
</feature>
<feature type="binding site" evidence="9">
    <location>
        <position position="151"/>
    </location>
    <ligand>
        <name>1-deoxy-D-xylulose 5-phosphate</name>
        <dbReference type="ChEBI" id="CHEBI:57792"/>
    </ligand>
</feature>
<dbReference type="GO" id="GO:0016853">
    <property type="term" value="F:isomerase activity"/>
    <property type="evidence" value="ECO:0007669"/>
    <property type="project" value="UniProtKB-KW"/>
</dbReference>
<comment type="function">
    <text evidence="9">Catalyzes the NADPH-dependent rearrangement and reduction of 1-deoxy-D-xylulose-5-phosphate (DXP) to 2-C-methyl-D-erythritol 4-phosphate (MEP).</text>
</comment>